<dbReference type="Proteomes" id="UP000789405">
    <property type="component" value="Unassembled WGS sequence"/>
</dbReference>
<name>A0A9N9C4W9_9GLOM</name>
<comment type="caution">
    <text evidence="1">The sequence shown here is derived from an EMBL/GenBank/DDBJ whole genome shotgun (WGS) entry which is preliminary data.</text>
</comment>
<organism evidence="1 2">
    <name type="scientific">Dentiscutata erythropus</name>
    <dbReference type="NCBI Taxonomy" id="1348616"/>
    <lineage>
        <taxon>Eukaryota</taxon>
        <taxon>Fungi</taxon>
        <taxon>Fungi incertae sedis</taxon>
        <taxon>Mucoromycota</taxon>
        <taxon>Glomeromycotina</taxon>
        <taxon>Glomeromycetes</taxon>
        <taxon>Diversisporales</taxon>
        <taxon>Gigasporaceae</taxon>
        <taxon>Dentiscutata</taxon>
    </lineage>
</organism>
<protein>
    <submittedName>
        <fullName evidence="1">5653_t:CDS:1</fullName>
    </submittedName>
</protein>
<keyword evidence="2" id="KW-1185">Reference proteome</keyword>
<sequence>MSCPICAKNLFIIRGKLDTFRKALPISQHVSIIQKLETYQESDS</sequence>
<evidence type="ECO:0000313" key="1">
    <source>
        <dbReference type="EMBL" id="CAG8589082.1"/>
    </source>
</evidence>
<dbReference type="EMBL" id="CAJVPY010003344">
    <property type="protein sequence ID" value="CAG8589082.1"/>
    <property type="molecule type" value="Genomic_DNA"/>
</dbReference>
<accession>A0A9N9C4W9</accession>
<dbReference type="AlphaFoldDB" id="A0A9N9C4W9"/>
<evidence type="ECO:0000313" key="2">
    <source>
        <dbReference type="Proteomes" id="UP000789405"/>
    </source>
</evidence>
<reference evidence="1" key="1">
    <citation type="submission" date="2021-06" db="EMBL/GenBank/DDBJ databases">
        <authorList>
            <person name="Kallberg Y."/>
            <person name="Tangrot J."/>
            <person name="Rosling A."/>
        </authorList>
    </citation>
    <scope>NUCLEOTIDE SEQUENCE</scope>
    <source>
        <strain evidence="1">MA453B</strain>
    </source>
</reference>
<gene>
    <name evidence="1" type="ORF">DERYTH_LOCUS7072</name>
</gene>
<proteinExistence type="predicted"/>